<proteinExistence type="predicted"/>
<evidence type="ECO:0000313" key="2">
    <source>
        <dbReference type="Proteomes" id="UP000474757"/>
    </source>
</evidence>
<dbReference type="EMBL" id="JAAGAB010000001">
    <property type="protein sequence ID" value="NDU99541.1"/>
    <property type="molecule type" value="Genomic_DNA"/>
</dbReference>
<name>A0A6B2JVX3_9RHOB</name>
<dbReference type="AlphaFoldDB" id="A0A6B2JVX3"/>
<organism evidence="1 2">
    <name type="scientific">Pseudoroseicyclus tamaricis</name>
    <dbReference type="NCBI Taxonomy" id="2705421"/>
    <lineage>
        <taxon>Bacteria</taxon>
        <taxon>Pseudomonadati</taxon>
        <taxon>Pseudomonadota</taxon>
        <taxon>Alphaproteobacteria</taxon>
        <taxon>Rhodobacterales</taxon>
        <taxon>Paracoccaceae</taxon>
        <taxon>Pseudoroseicyclus</taxon>
    </lineage>
</organism>
<accession>A0A6B2JVX3</accession>
<dbReference type="PROSITE" id="PS51257">
    <property type="entry name" value="PROKAR_LIPOPROTEIN"/>
    <property type="match status" value="1"/>
</dbReference>
<evidence type="ECO:0000313" key="1">
    <source>
        <dbReference type="EMBL" id="NDU99541.1"/>
    </source>
</evidence>
<keyword evidence="2" id="KW-1185">Reference proteome</keyword>
<gene>
    <name evidence="1" type="ORF">GZA08_00975</name>
</gene>
<comment type="caution">
    <text evidence="1">The sequence shown here is derived from an EMBL/GenBank/DDBJ whole genome shotgun (WGS) entry which is preliminary data.</text>
</comment>
<sequence length="100" mass="10673">MRSMVILAAMTALVACGPRLTGEVSEACMAGGRSAANPALCSCVQQVANQTLSGSDRRRAATFFEDPHLAQEARTADTPAMEAFWTRYRAFADTAERVCG</sequence>
<dbReference type="Proteomes" id="UP000474757">
    <property type="component" value="Unassembled WGS sequence"/>
</dbReference>
<reference evidence="1 2" key="1">
    <citation type="submission" date="2020-02" db="EMBL/GenBank/DDBJ databases">
        <title>Pseudoroseicyclus tamarix, sp. nov., isolated from offshore sediment of a Tamarix chinensis forest.</title>
        <authorList>
            <person name="Gai Y."/>
        </authorList>
    </citation>
    <scope>NUCLEOTIDE SEQUENCE [LARGE SCALE GENOMIC DNA]</scope>
    <source>
        <strain evidence="1 2">CLL3-39</strain>
    </source>
</reference>
<protein>
    <submittedName>
        <fullName evidence="1">Arginine transporter</fullName>
    </submittedName>
</protein>